<comment type="caution">
    <text evidence="1">The sequence shown here is derived from an EMBL/GenBank/DDBJ whole genome shotgun (WGS) entry which is preliminary data.</text>
</comment>
<dbReference type="Proteomes" id="UP001228581">
    <property type="component" value="Unassembled WGS sequence"/>
</dbReference>
<protein>
    <submittedName>
        <fullName evidence="1">Uncharacterized protein</fullName>
    </submittedName>
</protein>
<organism evidence="1 2">
    <name type="scientific">Xanthocytophaga flava</name>
    <dbReference type="NCBI Taxonomy" id="3048013"/>
    <lineage>
        <taxon>Bacteria</taxon>
        <taxon>Pseudomonadati</taxon>
        <taxon>Bacteroidota</taxon>
        <taxon>Cytophagia</taxon>
        <taxon>Cytophagales</taxon>
        <taxon>Rhodocytophagaceae</taxon>
        <taxon>Xanthocytophaga</taxon>
    </lineage>
</organism>
<evidence type="ECO:0000313" key="2">
    <source>
        <dbReference type="Proteomes" id="UP001228581"/>
    </source>
</evidence>
<evidence type="ECO:0000313" key="1">
    <source>
        <dbReference type="EMBL" id="MDJ1496140.1"/>
    </source>
</evidence>
<dbReference type="EMBL" id="JASJOT010000020">
    <property type="protein sequence ID" value="MDJ1496140.1"/>
    <property type="molecule type" value="Genomic_DNA"/>
</dbReference>
<sequence>MLIDIEKPFINLEIILTDLQGAFPEYVFTLRQGSWEQFIELQLSRFSSITIWYSPREKAIELSDNIPIPLLRKKSRERRRQSIIIEWNPRGNGLSIRPLLLSIHSLERSKVKNQLKNFLQTQYG</sequence>
<keyword evidence="2" id="KW-1185">Reference proteome</keyword>
<dbReference type="RefSeq" id="WP_314000713.1">
    <property type="nucleotide sequence ID" value="NZ_JASJOR010000002.1"/>
</dbReference>
<accession>A0ABT7CQX3</accession>
<name>A0ABT7CQX3_9BACT</name>
<reference evidence="1 2" key="1">
    <citation type="submission" date="2023-05" db="EMBL/GenBank/DDBJ databases">
        <authorList>
            <person name="Zhang X."/>
        </authorList>
    </citation>
    <scope>NUCLEOTIDE SEQUENCE [LARGE SCALE GENOMIC DNA]</scope>
    <source>
        <strain evidence="1 2">DM2B3-1</strain>
    </source>
</reference>
<proteinExistence type="predicted"/>
<gene>
    <name evidence="1" type="ORF">QNI19_24600</name>
</gene>